<feature type="region of interest" description="Disordered" evidence="1">
    <location>
        <begin position="965"/>
        <end position="989"/>
    </location>
</feature>
<feature type="compositionally biased region" description="Basic residues" evidence="1">
    <location>
        <begin position="629"/>
        <end position="643"/>
    </location>
</feature>
<feature type="region of interest" description="Disordered" evidence="1">
    <location>
        <begin position="608"/>
        <end position="646"/>
    </location>
</feature>
<feature type="compositionally biased region" description="Low complexity" evidence="1">
    <location>
        <begin position="119"/>
        <end position="137"/>
    </location>
</feature>
<dbReference type="Pfam" id="PF23154">
    <property type="entry name" value="KANSL3_1st"/>
    <property type="match status" value="1"/>
</dbReference>
<keyword evidence="3" id="KW-1185">Reference proteome</keyword>
<evidence type="ECO:0000313" key="4">
    <source>
        <dbReference type="RefSeq" id="XP_017866607.1"/>
    </source>
</evidence>
<dbReference type="SUPFAM" id="SSF53474">
    <property type="entry name" value="alpha/beta-Hydrolases"/>
    <property type="match status" value="1"/>
</dbReference>
<dbReference type="InterPro" id="IPR056519">
    <property type="entry name" value="KANSL3_1st"/>
</dbReference>
<proteinExistence type="predicted"/>
<dbReference type="PANTHER" id="PTHR13136">
    <property type="entry name" value="TESTIS DEVELOPMENT PROTEIN PRTD"/>
    <property type="match status" value="1"/>
</dbReference>
<feature type="compositionally biased region" description="Low complexity" evidence="1">
    <location>
        <begin position="967"/>
        <end position="978"/>
    </location>
</feature>
<dbReference type="Gene3D" id="3.40.50.1820">
    <property type="entry name" value="alpha/beta hydrolase"/>
    <property type="match status" value="1"/>
</dbReference>
<dbReference type="PANTHER" id="PTHR13136:SF16">
    <property type="entry name" value="KAT8 REGULATORY NSL COMPLEX SUBUNIT 3"/>
    <property type="match status" value="1"/>
</dbReference>
<reference evidence="4" key="3">
    <citation type="submission" date="2025-08" db="UniProtKB">
        <authorList>
            <consortium name="RefSeq"/>
        </authorList>
    </citation>
    <scope>IDENTIFICATION</scope>
    <source>
        <tissue evidence="4">Whole organism</tissue>
    </source>
</reference>
<sequence length="1165" mass="125295">MMQIKQTKNNKSEIIMVEKKPKMQSANTNTSIITYSPSKFIARAGTPYTKIQTHTQTHTNTNIARASAPATSAAAITTAKMPTAGTANNSYYVVKAGQLGSAASILSSPPKAATAASAASATISTESTSTISAPSESSMEHTYMRDAPRPENTINNGLAPARTILVRHAPQCPTCHTYPAHEESGDSVQTAHIPVYDEIAAKEMMNECARIAKYVRNNNSDDQDWQERINRTGWTTMQQTLFDKVATILDQDQLARLANDKRQQEVVHRRVAVDKSSSRMRRALASVAWEPRTTQWLHALLMEHLPPSYMASYLDIMQTLKSKVPTLIDKMLFSRPLNNSQELLAPVMKQRWHPDILAKSRHLTHNAIMVAIPNMPTSGPVPQRMQNWYEALASITQIVQITLPNTNDRIGGQNLDQVAETIVSLTRVRIHELRVENPNRGIILIGFNAGSALALQVAMSESVACVICMGFAYNTLRGPRGAPDDRLLDIKAPILFVIGQNSARSSQEEMEGLRERMQSESSLVVVGSADDALRVPKSKRRLEAVTQAMIDFMVVDEVYEFVNKTLSNPPGPRMPTSLLASNSYQRQPKQHQHILADGNVNKAQITQSRKRKANDSGLEDGCMPSKSKIVPHTRTPKLPKPKPPRLIDPFAVKRKVGRPRTRPLPGGVPATGIKSNLLEKHVLTNEEMNMSIESMLEETLDYDDNQQPTTGTATTVVKSVQPNVIKPVSTPTTVSLATGTKIKMIPSSQFVQLKSLPAQNKLVNYTIGKGSNAATAASTSIGSIVKTLPPSSGQQIFTLKAPSGVTTQFVTAAAANTANASSTAAAAAQQKYTVVKNASGITMLQMTKNMPAAQPTGGSNVDLSNIIDMPIVFADNEGNFAEQQQQQQQQQGDATKTVASSSSSNNPLIISQKIIKEATNSQIKPSSIVTNSKGIVINKGIQQLFTTTGTTGNKLVYLNRSSMKPMGTATGSAPATTSRLSNGTTPLPIRIVSNPKPAIGTGNPLLIDGANMKTLNLQAIKTTGGTPVINAGTAGALRLGNKTYPQFQVINSPVVGPGMTGDGKQQQQQLRNVYIKSATGLKPVQMLTNRAQAIPAIAPGGAAVRRVLNIGPYSKPTTVTVNSQAIKDSKIIKASATTTASATIVTPATTTANSIGTLPQSKGLE</sequence>
<evidence type="ECO:0000256" key="1">
    <source>
        <dbReference type="SAM" id="MobiDB-lite"/>
    </source>
</evidence>
<evidence type="ECO:0000313" key="3">
    <source>
        <dbReference type="Proteomes" id="UP000694904"/>
    </source>
</evidence>
<name>A0ABM1PHC1_DROAR</name>
<accession>A0ABM1PHC1</accession>
<dbReference type="RefSeq" id="XP_017866607.1">
    <property type="nucleotide sequence ID" value="XM_018011118.1"/>
</dbReference>
<reference evidence="3" key="1">
    <citation type="journal article" date="1997" name="Nucleic Acids Res.">
        <title>tRNAscan-SE: a program for improved detection of transfer RNA genes in genomic sequence.</title>
        <authorList>
            <person name="Lowe T.M."/>
            <person name="Eddy S.R."/>
        </authorList>
    </citation>
    <scope>NUCLEOTIDE SEQUENCE [LARGE SCALE GENOMIC DNA]</scope>
</reference>
<gene>
    <name evidence="4" type="primary">LOC108616143</name>
</gene>
<dbReference type="InterPro" id="IPR026555">
    <property type="entry name" value="NSL3/Tex30"/>
</dbReference>
<feature type="domain" description="KANSL3 helical" evidence="2">
    <location>
        <begin position="201"/>
        <end position="333"/>
    </location>
</feature>
<protein>
    <submittedName>
        <fullName evidence="4">Uncharacterized protein LOC108616143 isoform X1</fullName>
    </submittedName>
</protein>
<reference evidence="3" key="2">
    <citation type="journal article" date="2016" name="G3 (Bethesda)">
        <title>Genome Evolution in Three Species of Cactophilic Drosophila.</title>
        <authorList>
            <person name="Sanchez-Flores A."/>
            <person name="Penazola F."/>
            <person name="Carpinteyro-Ponce J."/>
            <person name="Nazario-Yepiz N."/>
            <person name="Abreu-Goodger C."/>
            <person name="Machado C.A."/>
            <person name="Markow T.A."/>
        </authorList>
    </citation>
    <scope>NUCLEOTIDE SEQUENCE [LARGE SCALE GENOMIC DNA]</scope>
</reference>
<dbReference type="InterPro" id="IPR029058">
    <property type="entry name" value="AB_hydrolase_fold"/>
</dbReference>
<feature type="region of interest" description="Disordered" evidence="1">
    <location>
        <begin position="880"/>
        <end position="904"/>
    </location>
</feature>
<dbReference type="Proteomes" id="UP000694904">
    <property type="component" value="Chromosome 5"/>
</dbReference>
<organism evidence="3 4">
    <name type="scientific">Drosophila arizonae</name>
    <name type="common">Fruit fly</name>
    <dbReference type="NCBI Taxonomy" id="7263"/>
    <lineage>
        <taxon>Eukaryota</taxon>
        <taxon>Metazoa</taxon>
        <taxon>Ecdysozoa</taxon>
        <taxon>Arthropoda</taxon>
        <taxon>Hexapoda</taxon>
        <taxon>Insecta</taxon>
        <taxon>Pterygota</taxon>
        <taxon>Neoptera</taxon>
        <taxon>Endopterygota</taxon>
        <taxon>Diptera</taxon>
        <taxon>Brachycera</taxon>
        <taxon>Muscomorpha</taxon>
        <taxon>Ephydroidea</taxon>
        <taxon>Drosophilidae</taxon>
        <taxon>Drosophila</taxon>
    </lineage>
</organism>
<dbReference type="GeneID" id="108616143"/>
<feature type="compositionally biased region" description="Basic and acidic residues" evidence="1">
    <location>
        <begin position="138"/>
        <end position="149"/>
    </location>
</feature>
<evidence type="ECO:0000259" key="2">
    <source>
        <dbReference type="Pfam" id="PF23154"/>
    </source>
</evidence>
<feature type="region of interest" description="Disordered" evidence="1">
    <location>
        <begin position="119"/>
        <end position="156"/>
    </location>
</feature>